<organism evidence="1 2">
    <name type="scientific">Oikopleura dioica</name>
    <name type="common">Tunicate</name>
    <dbReference type="NCBI Taxonomy" id="34765"/>
    <lineage>
        <taxon>Eukaryota</taxon>
        <taxon>Metazoa</taxon>
        <taxon>Chordata</taxon>
        <taxon>Tunicata</taxon>
        <taxon>Appendicularia</taxon>
        <taxon>Copelata</taxon>
        <taxon>Oikopleuridae</taxon>
        <taxon>Oikopleura</taxon>
    </lineage>
</organism>
<gene>
    <name evidence="1" type="ORF">OKIOD_LOCUS13369</name>
</gene>
<evidence type="ECO:0000313" key="2">
    <source>
        <dbReference type="Proteomes" id="UP001158576"/>
    </source>
</evidence>
<dbReference type="EMBL" id="OU015567">
    <property type="protein sequence ID" value="CAG5110177.1"/>
    <property type="molecule type" value="Genomic_DNA"/>
</dbReference>
<reference evidence="1 2" key="1">
    <citation type="submission" date="2021-04" db="EMBL/GenBank/DDBJ databases">
        <authorList>
            <person name="Bliznina A."/>
        </authorList>
    </citation>
    <scope>NUCLEOTIDE SEQUENCE [LARGE SCALE GENOMIC DNA]</scope>
</reference>
<accession>A0ABN7T4D3</accession>
<evidence type="ECO:0000313" key="1">
    <source>
        <dbReference type="EMBL" id="CAG5110177.1"/>
    </source>
</evidence>
<dbReference type="Proteomes" id="UP001158576">
    <property type="component" value="Chromosome 2"/>
</dbReference>
<sequence length="85" mass="10170">MPKFAERELVVRKMNQQFQDNLRMRKETNVLNTRALSLTKNLQVLQKDIRCFGSYVEDLKYQARSNYKNIQAILERQDMKMLTGE</sequence>
<name>A0ABN7T4D3_OIKDI</name>
<keyword evidence="2" id="KW-1185">Reference proteome</keyword>
<protein>
    <submittedName>
        <fullName evidence="1">Oidioi.mRNA.OKI2018_I69.chr2.g4604.t1.cds</fullName>
    </submittedName>
</protein>
<proteinExistence type="predicted"/>